<feature type="transmembrane region" description="Helical" evidence="9">
    <location>
        <begin position="196"/>
        <end position="218"/>
    </location>
</feature>
<sequence length="319" mass="34182">MIRIDILLDAVVFSNLLVLMSIGLTLTYMTLKIPNFAHGDFVTFGIYTTYTMYRLMSISPYMTLPAAFLASGSLALALYLTVFRPLSKRGTSIVGLMIASIAIEIMLRSCMHIYADVMTRATPPNVFFRGFIIRETFWISLANVKLSGLLIASTALVIGLVLTLHLLLTRTKFGVAMRAAIENPGLASTLGINVGLVYAVSWFLAGGLAGIAGAILPIKLPCDPETGWAFLLRVFAATILGGFSSIYGAVLGGYIVGFAEVVGIYLLSLPPINLSTAYKPAISFTIIVVTLLIAPRGLTAVNWRAVAAKLHLVKGGVSK</sequence>
<evidence type="ECO:0000256" key="2">
    <source>
        <dbReference type="ARBA" id="ARBA00022448"/>
    </source>
</evidence>
<feature type="transmembrane region" description="Helical" evidence="9">
    <location>
        <begin position="277"/>
        <end position="294"/>
    </location>
</feature>
<dbReference type="AlphaFoldDB" id="A0A497EZN3"/>
<evidence type="ECO:0000256" key="4">
    <source>
        <dbReference type="ARBA" id="ARBA00022692"/>
    </source>
</evidence>
<keyword evidence="6 9" id="KW-1133">Transmembrane helix</keyword>
<dbReference type="PANTHER" id="PTHR11795">
    <property type="entry name" value="BRANCHED-CHAIN AMINO ACID TRANSPORT SYSTEM PERMEASE PROTEIN LIVH"/>
    <property type="match status" value="1"/>
</dbReference>
<dbReference type="PANTHER" id="PTHR11795:SF449">
    <property type="entry name" value="BRANCHED-CHAIN AMINO ACID TRANSPORT PERMEASE PROTEIN LIVH-RELATED"/>
    <property type="match status" value="1"/>
</dbReference>
<dbReference type="GO" id="GO:0005886">
    <property type="term" value="C:plasma membrane"/>
    <property type="evidence" value="ECO:0007669"/>
    <property type="project" value="UniProtKB-SubCell"/>
</dbReference>
<dbReference type="EMBL" id="QMQV01000023">
    <property type="protein sequence ID" value="RLE49758.1"/>
    <property type="molecule type" value="Genomic_DNA"/>
</dbReference>
<evidence type="ECO:0000256" key="6">
    <source>
        <dbReference type="ARBA" id="ARBA00022989"/>
    </source>
</evidence>
<comment type="similarity">
    <text evidence="8">Belongs to the binding-protein-dependent transport system permease family. LivHM subfamily.</text>
</comment>
<feature type="transmembrane region" description="Helical" evidence="9">
    <location>
        <begin position="7"/>
        <end position="31"/>
    </location>
</feature>
<dbReference type="Proteomes" id="UP000272051">
    <property type="component" value="Unassembled WGS sequence"/>
</dbReference>
<organism evidence="11 12">
    <name type="scientific">Thermoproteota archaeon</name>
    <dbReference type="NCBI Taxonomy" id="2056631"/>
    <lineage>
        <taxon>Archaea</taxon>
        <taxon>Thermoproteota</taxon>
    </lineage>
</organism>
<feature type="transmembrane region" description="Helical" evidence="9">
    <location>
        <begin position="61"/>
        <end position="81"/>
    </location>
</feature>
<keyword evidence="5" id="KW-0029">Amino-acid transport</keyword>
<keyword evidence="4 9" id="KW-0812">Transmembrane</keyword>
<evidence type="ECO:0000313" key="12">
    <source>
        <dbReference type="Proteomes" id="UP000272051"/>
    </source>
</evidence>
<dbReference type="Proteomes" id="UP000278475">
    <property type="component" value="Unassembled WGS sequence"/>
</dbReference>
<evidence type="ECO:0000313" key="13">
    <source>
        <dbReference type="Proteomes" id="UP000278475"/>
    </source>
</evidence>
<evidence type="ECO:0000256" key="8">
    <source>
        <dbReference type="ARBA" id="ARBA00037998"/>
    </source>
</evidence>
<feature type="transmembrane region" description="Helical" evidence="9">
    <location>
        <begin position="149"/>
        <end position="168"/>
    </location>
</feature>
<evidence type="ECO:0000256" key="3">
    <source>
        <dbReference type="ARBA" id="ARBA00022475"/>
    </source>
</evidence>
<evidence type="ECO:0000256" key="1">
    <source>
        <dbReference type="ARBA" id="ARBA00004651"/>
    </source>
</evidence>
<gene>
    <name evidence="10" type="ORF">DRJ31_03720</name>
    <name evidence="11" type="ORF">DRJ33_03170</name>
</gene>
<dbReference type="CDD" id="cd06582">
    <property type="entry name" value="TM_PBP1_LivH_like"/>
    <property type="match status" value="1"/>
</dbReference>
<dbReference type="InterPro" id="IPR052157">
    <property type="entry name" value="BCAA_transport_permease"/>
</dbReference>
<dbReference type="Pfam" id="PF02653">
    <property type="entry name" value="BPD_transp_2"/>
    <property type="match status" value="1"/>
</dbReference>
<name>A0A497EZN3_9CREN</name>
<keyword evidence="7 9" id="KW-0472">Membrane</keyword>
<evidence type="ECO:0000313" key="11">
    <source>
        <dbReference type="EMBL" id="RLE52656.1"/>
    </source>
</evidence>
<dbReference type="GO" id="GO:0006865">
    <property type="term" value="P:amino acid transport"/>
    <property type="evidence" value="ECO:0007669"/>
    <property type="project" value="UniProtKB-KW"/>
</dbReference>
<feature type="transmembrane region" description="Helical" evidence="9">
    <location>
        <begin position="230"/>
        <end position="257"/>
    </location>
</feature>
<evidence type="ECO:0000256" key="9">
    <source>
        <dbReference type="SAM" id="Phobius"/>
    </source>
</evidence>
<reference evidence="12 13" key="1">
    <citation type="submission" date="2018-06" db="EMBL/GenBank/DDBJ databases">
        <title>Extensive metabolic versatility and redundancy in microbially diverse, dynamic hydrothermal sediments.</title>
        <authorList>
            <person name="Dombrowski N."/>
            <person name="Teske A."/>
            <person name="Baker B.J."/>
        </authorList>
    </citation>
    <scope>NUCLEOTIDE SEQUENCE [LARGE SCALE GENOMIC DNA]</scope>
    <source>
        <strain evidence="11">B34_G17</strain>
        <strain evidence="10">B66_G16</strain>
    </source>
</reference>
<evidence type="ECO:0000313" key="10">
    <source>
        <dbReference type="EMBL" id="RLE49758.1"/>
    </source>
</evidence>
<feature type="transmembrane region" description="Helical" evidence="9">
    <location>
        <begin position="93"/>
        <end position="114"/>
    </location>
</feature>
<keyword evidence="3" id="KW-1003">Cell membrane</keyword>
<accession>A0A497EZN3</accession>
<proteinExistence type="inferred from homology"/>
<evidence type="ECO:0000256" key="7">
    <source>
        <dbReference type="ARBA" id="ARBA00023136"/>
    </source>
</evidence>
<protein>
    <submittedName>
        <fullName evidence="11">Branched-chain amino acid ABC transporter permease</fullName>
    </submittedName>
</protein>
<comment type="caution">
    <text evidence="11">The sequence shown here is derived from an EMBL/GenBank/DDBJ whole genome shotgun (WGS) entry which is preliminary data.</text>
</comment>
<dbReference type="InterPro" id="IPR001851">
    <property type="entry name" value="ABC_transp_permease"/>
</dbReference>
<dbReference type="EMBL" id="QMQX01000042">
    <property type="protein sequence ID" value="RLE52656.1"/>
    <property type="molecule type" value="Genomic_DNA"/>
</dbReference>
<dbReference type="GO" id="GO:0022857">
    <property type="term" value="F:transmembrane transporter activity"/>
    <property type="evidence" value="ECO:0007669"/>
    <property type="project" value="InterPro"/>
</dbReference>
<comment type="subcellular location">
    <subcellularLocation>
        <location evidence="1">Cell membrane</location>
        <topology evidence="1">Multi-pass membrane protein</topology>
    </subcellularLocation>
</comment>
<keyword evidence="2" id="KW-0813">Transport</keyword>
<evidence type="ECO:0000256" key="5">
    <source>
        <dbReference type="ARBA" id="ARBA00022970"/>
    </source>
</evidence>